<dbReference type="KEGG" id="gai:IMCC3135_22980"/>
<dbReference type="GO" id="GO:0005829">
    <property type="term" value="C:cytosol"/>
    <property type="evidence" value="ECO:0007669"/>
    <property type="project" value="TreeGrafter"/>
</dbReference>
<dbReference type="Pfam" id="PF00925">
    <property type="entry name" value="GTP_cyclohydro2"/>
    <property type="match status" value="1"/>
</dbReference>
<comment type="cofactor">
    <cofactor evidence="2">
        <name>Mn(2+)</name>
        <dbReference type="ChEBI" id="CHEBI:29035"/>
    </cofactor>
</comment>
<evidence type="ECO:0000313" key="22">
    <source>
        <dbReference type="Proteomes" id="UP000250079"/>
    </source>
</evidence>
<feature type="binding site" evidence="18">
    <location>
        <begin position="317"/>
        <end position="319"/>
    </location>
    <ligand>
        <name>GTP</name>
        <dbReference type="ChEBI" id="CHEBI:37565"/>
    </ligand>
</feature>
<evidence type="ECO:0000256" key="1">
    <source>
        <dbReference type="ARBA" id="ARBA00000141"/>
    </source>
</evidence>
<comment type="function">
    <text evidence="18">Catalyzes the conversion of GTP to 2,5-diamino-6-ribosylamino-4(3H)-pyrimidinone 5'-phosphate (DARP), formate and pyrophosphate.</text>
</comment>
<dbReference type="AlphaFoldDB" id="A0A2Z2NVV8"/>
<sequence length="423" mass="45977">MTDSILSSVDDALSAYRQGKMVIVVDDEDRENEGDLVLAADFATPEAINFMVTHARGLVCLAMRGALLDRLQIPMMVPQAQNRSGFGTGFTLSVEAMQGVSTGISAEDRSHTIKTLIGPDTKPVDIAMPGHIFPLRARDGGVLERRGQTEAAVDLSMLTELTPAGVICEVMREDGTMMRLDELKAFATTHDMHVISVEQIAQYRRSAEGLDQASATVEPTVSEDESQALITLIGRSKLPTAHGLFEIVVYRDQQGLEHSALIKGEISSTTPLTRLHSECLTGDTFGSLRCDCGSQLHAAMQRIEEAGEGVILYLRQEGRGIGLGNKIRAYELQDQGLDTVDANHQLGFPTDARTYDVAAAMLLELGVDQVRLLTNNPEKHRALESLGIKVTERVALEVGAHAHNEGYLKTKADRMGHQFTQGS</sequence>
<dbReference type="GO" id="GO:0003935">
    <property type="term" value="F:GTP cyclohydrolase II activity"/>
    <property type="evidence" value="ECO:0007669"/>
    <property type="project" value="UniProtKB-UniRule"/>
</dbReference>
<comment type="catalytic activity">
    <reaction evidence="1 19">
        <text>D-ribulose 5-phosphate = (2S)-2-hydroxy-3-oxobutyl phosphate + formate + H(+)</text>
        <dbReference type="Rhea" id="RHEA:18457"/>
        <dbReference type="ChEBI" id="CHEBI:15378"/>
        <dbReference type="ChEBI" id="CHEBI:15740"/>
        <dbReference type="ChEBI" id="CHEBI:58121"/>
        <dbReference type="ChEBI" id="CHEBI:58830"/>
        <dbReference type="EC" id="4.1.99.12"/>
    </reaction>
</comment>
<feature type="binding site" evidence="19">
    <location>
        <position position="31"/>
    </location>
    <ligand>
        <name>Mg(2+)</name>
        <dbReference type="ChEBI" id="CHEBI:18420"/>
        <label>1</label>
    </ligand>
</feature>
<feature type="binding site" evidence="19">
    <location>
        <position position="35"/>
    </location>
    <ligand>
        <name>D-ribulose 5-phosphate</name>
        <dbReference type="ChEBI" id="CHEBI:58121"/>
    </ligand>
</feature>
<feature type="binding site" evidence="19">
    <location>
        <begin position="145"/>
        <end position="149"/>
    </location>
    <ligand>
        <name>D-ribulose 5-phosphate</name>
        <dbReference type="ChEBI" id="CHEBI:58121"/>
    </ligand>
</feature>
<dbReference type="InterPro" id="IPR032677">
    <property type="entry name" value="GTP_cyclohydro_II"/>
</dbReference>
<comment type="function">
    <text evidence="3 19">Catalyzes the conversion of D-ribulose 5-phosphate to formate and 3,4-dihydroxy-2-butanone 4-phosphate.</text>
</comment>
<dbReference type="SUPFAM" id="SSF55821">
    <property type="entry name" value="YrdC/RibB"/>
    <property type="match status" value="1"/>
</dbReference>
<dbReference type="NCBIfam" id="TIGR00505">
    <property type="entry name" value="ribA"/>
    <property type="match status" value="1"/>
</dbReference>
<feature type="binding site" evidence="18">
    <location>
        <begin position="274"/>
        <end position="278"/>
    </location>
    <ligand>
        <name>GTP</name>
        <dbReference type="ChEBI" id="CHEBI:37565"/>
    </ligand>
</feature>
<comment type="pathway">
    <text evidence="5 19">Cofactor biosynthesis; riboflavin biosynthesis; 2-hydroxy-3-oxobutyl phosphate from D-ribulose 5-phosphate: step 1/1.</text>
</comment>
<evidence type="ECO:0000256" key="10">
    <source>
        <dbReference type="ARBA" id="ARBA00022741"/>
    </source>
</evidence>
<comment type="caution">
    <text evidence="19">Lacks conserved residue(s) required for the propagation of feature annotation.</text>
</comment>
<dbReference type="FunFam" id="3.40.50.10990:FF:000002">
    <property type="entry name" value="GTP cyclohydrolase-2"/>
    <property type="match status" value="1"/>
</dbReference>
<comment type="pathway">
    <text evidence="4 18">Cofactor biosynthesis; riboflavin biosynthesis; 5-amino-6-(D-ribitylamino)uracil from GTP: step 1/4.</text>
</comment>
<dbReference type="GO" id="GO:0005525">
    <property type="term" value="F:GTP binding"/>
    <property type="evidence" value="ECO:0007669"/>
    <property type="project" value="UniProtKB-KW"/>
</dbReference>
<keyword evidence="13 19" id="KW-0460">Magnesium</keyword>
<evidence type="ECO:0000256" key="9">
    <source>
        <dbReference type="ARBA" id="ARBA00022723"/>
    </source>
</evidence>
<keyword evidence="15 19" id="KW-0464">Manganese</keyword>
<dbReference type="UniPathway" id="UPA00275">
    <property type="reaction ID" value="UER00399"/>
</dbReference>
<evidence type="ECO:0000256" key="3">
    <source>
        <dbReference type="ARBA" id="ARBA00002284"/>
    </source>
</evidence>
<keyword evidence="12 18" id="KW-0862">Zinc</keyword>
<feature type="binding site" evidence="18">
    <location>
        <position position="292"/>
    </location>
    <ligand>
        <name>Zn(2+)</name>
        <dbReference type="ChEBI" id="CHEBI:29105"/>
        <note>catalytic</note>
    </ligand>
</feature>
<feature type="binding site" evidence="18">
    <location>
        <position position="339"/>
    </location>
    <ligand>
        <name>GTP</name>
        <dbReference type="ChEBI" id="CHEBI:37565"/>
    </ligand>
</feature>
<protein>
    <recommendedName>
        <fullName evidence="18 19">Multifunctional fusion protein</fullName>
    </recommendedName>
    <domain>
        <recommendedName>
            <fullName evidence="18">GTP cyclohydrolase-2</fullName>
            <ecNumber evidence="18">3.5.4.25</ecNumber>
        </recommendedName>
        <alternativeName>
            <fullName evidence="18">GTP cyclohydrolase II</fullName>
        </alternativeName>
    </domain>
    <domain>
        <recommendedName>
            <fullName evidence="19">3,4-dihydroxy-2-butanone 4-phosphate synthase</fullName>
            <shortName evidence="19">DHBP synthase</shortName>
            <ecNumber evidence="19">4.1.99.12</ecNumber>
        </recommendedName>
    </domain>
</protein>
<dbReference type="OrthoDB" id="9793111at2"/>
<evidence type="ECO:0000256" key="4">
    <source>
        <dbReference type="ARBA" id="ARBA00004853"/>
    </source>
</evidence>
<evidence type="ECO:0000256" key="8">
    <source>
        <dbReference type="ARBA" id="ARBA00022619"/>
    </source>
</evidence>
<dbReference type="PANTHER" id="PTHR21327:SF18">
    <property type="entry name" value="3,4-DIHYDROXY-2-BUTANONE 4-PHOSPHATE SYNTHASE"/>
    <property type="match status" value="1"/>
</dbReference>
<comment type="catalytic activity">
    <reaction evidence="17 18">
        <text>GTP + 4 H2O = 2,5-diamino-6-hydroxy-4-(5-phosphoribosylamino)-pyrimidine + formate + 2 phosphate + 3 H(+)</text>
        <dbReference type="Rhea" id="RHEA:23704"/>
        <dbReference type="ChEBI" id="CHEBI:15377"/>
        <dbReference type="ChEBI" id="CHEBI:15378"/>
        <dbReference type="ChEBI" id="CHEBI:15740"/>
        <dbReference type="ChEBI" id="CHEBI:37565"/>
        <dbReference type="ChEBI" id="CHEBI:43474"/>
        <dbReference type="ChEBI" id="CHEBI:58614"/>
        <dbReference type="EC" id="3.5.4.25"/>
    </reaction>
</comment>
<comment type="cofactor">
    <cofactor evidence="18">
        <name>Zn(2+)</name>
        <dbReference type="ChEBI" id="CHEBI:29105"/>
    </cofactor>
    <text evidence="18">Binds 1 zinc ion per subunit.</text>
</comment>
<feature type="site" description="Essential for catalytic activity" evidence="19">
    <location>
        <position position="131"/>
    </location>
</feature>
<keyword evidence="14 18" id="KW-0342">GTP-binding</keyword>
<dbReference type="NCBIfam" id="NF001591">
    <property type="entry name" value="PRK00393.1"/>
    <property type="match status" value="1"/>
</dbReference>
<dbReference type="PANTHER" id="PTHR21327">
    <property type="entry name" value="GTP CYCLOHYDROLASE II-RELATED"/>
    <property type="match status" value="1"/>
</dbReference>
<comment type="similarity">
    <text evidence="18">Belongs to the GTP cyclohydrolase II family.</text>
</comment>
<dbReference type="InterPro" id="IPR000422">
    <property type="entry name" value="DHBP_synthase_RibB"/>
</dbReference>
<evidence type="ECO:0000256" key="2">
    <source>
        <dbReference type="ARBA" id="ARBA00001936"/>
    </source>
</evidence>
<dbReference type="GO" id="GO:0000287">
    <property type="term" value="F:magnesium ion binding"/>
    <property type="evidence" value="ECO:0007669"/>
    <property type="project" value="UniProtKB-UniRule"/>
</dbReference>
<evidence type="ECO:0000256" key="17">
    <source>
        <dbReference type="ARBA" id="ARBA00049295"/>
    </source>
</evidence>
<name>A0A2Z2NVV8_9GAMM</name>
<dbReference type="FunFam" id="3.90.870.10:FF:000001">
    <property type="entry name" value="Riboflavin biosynthesis protein RibBA"/>
    <property type="match status" value="1"/>
</dbReference>
<keyword evidence="11 18" id="KW-0378">Hydrolase</keyword>
<evidence type="ECO:0000256" key="11">
    <source>
        <dbReference type="ARBA" id="ARBA00022801"/>
    </source>
</evidence>
<dbReference type="SUPFAM" id="SSF142695">
    <property type="entry name" value="RibA-like"/>
    <property type="match status" value="1"/>
</dbReference>
<feature type="binding site" evidence="18">
    <location>
        <position position="374"/>
    </location>
    <ligand>
        <name>GTP</name>
        <dbReference type="ChEBI" id="CHEBI:37565"/>
    </ligand>
</feature>
<proteinExistence type="inferred from homology"/>
<feature type="binding site" evidence="18">
    <location>
        <position position="295"/>
    </location>
    <ligand>
        <name>GTP</name>
        <dbReference type="ChEBI" id="CHEBI:37565"/>
    </ligand>
</feature>
<dbReference type="NCBIfam" id="TIGR00506">
    <property type="entry name" value="ribB"/>
    <property type="match status" value="1"/>
</dbReference>
<evidence type="ECO:0000256" key="7">
    <source>
        <dbReference type="ARBA" id="ARBA00008976"/>
    </source>
</evidence>
<dbReference type="InterPro" id="IPR017945">
    <property type="entry name" value="DHBP_synth_RibB-like_a/b_dom"/>
</dbReference>
<comment type="similarity">
    <text evidence="7">In the C-terminal section; belongs to the GTP cyclohydrolase II family.</text>
</comment>
<comment type="cofactor">
    <cofactor evidence="19">
        <name>Mg(2+)</name>
        <dbReference type="ChEBI" id="CHEBI:18420"/>
    </cofactor>
    <cofactor evidence="19">
        <name>Mn(2+)</name>
        <dbReference type="ChEBI" id="CHEBI:29035"/>
    </cofactor>
    <text evidence="19">Binds 2 divalent metal cations per subunit. Magnesium or manganese.</text>
</comment>
<dbReference type="CDD" id="cd00641">
    <property type="entry name" value="GTP_cyclohydro2"/>
    <property type="match status" value="1"/>
</dbReference>
<feature type="binding site" evidence="18">
    <location>
        <position position="279"/>
    </location>
    <ligand>
        <name>Zn(2+)</name>
        <dbReference type="ChEBI" id="CHEBI:29105"/>
        <note>catalytic</note>
    </ligand>
</feature>
<gene>
    <name evidence="21" type="primary">ribBA</name>
    <name evidence="18" type="synonym">ribA</name>
    <name evidence="19" type="synonym">ribB</name>
    <name evidence="21" type="ORF">IMCC3135_22980</name>
</gene>
<feature type="binding site" evidence="19">
    <location>
        <position position="31"/>
    </location>
    <ligand>
        <name>Mg(2+)</name>
        <dbReference type="ChEBI" id="CHEBI:18420"/>
        <label>2</label>
    </ligand>
</feature>
<evidence type="ECO:0000256" key="6">
    <source>
        <dbReference type="ARBA" id="ARBA00005520"/>
    </source>
</evidence>
<keyword evidence="8 19" id="KW-0686">Riboflavin biosynthesis</keyword>
<feature type="site" description="Essential for catalytic activity" evidence="19">
    <location>
        <position position="169"/>
    </location>
</feature>
<dbReference type="EC" id="4.1.99.12" evidence="19"/>
<evidence type="ECO:0000256" key="13">
    <source>
        <dbReference type="ARBA" id="ARBA00022842"/>
    </source>
</evidence>
<keyword evidence="10 18" id="KW-0547">Nucleotide-binding</keyword>
<reference evidence="21 22" key="1">
    <citation type="submission" date="2016-12" db="EMBL/GenBank/DDBJ databases">
        <authorList>
            <person name="Song W.-J."/>
            <person name="Kurnit D.M."/>
        </authorList>
    </citation>
    <scope>NUCLEOTIDE SEQUENCE [LARGE SCALE GENOMIC DNA]</scope>
    <source>
        <strain evidence="21 22">IMCC3135</strain>
    </source>
</reference>
<dbReference type="Gene3D" id="3.90.870.10">
    <property type="entry name" value="DHBP synthase"/>
    <property type="match status" value="1"/>
</dbReference>
<evidence type="ECO:0000256" key="15">
    <source>
        <dbReference type="ARBA" id="ARBA00023211"/>
    </source>
</evidence>
<feature type="active site" description="Nucleophile" evidence="18">
    <location>
        <position position="353"/>
    </location>
</feature>
<keyword evidence="16 19" id="KW-0456">Lyase</keyword>
<organism evidence="21 22">
    <name type="scientific">Granulosicoccus antarcticus IMCC3135</name>
    <dbReference type="NCBI Taxonomy" id="1192854"/>
    <lineage>
        <taxon>Bacteria</taxon>
        <taxon>Pseudomonadati</taxon>
        <taxon>Pseudomonadota</taxon>
        <taxon>Gammaproteobacteria</taxon>
        <taxon>Chromatiales</taxon>
        <taxon>Granulosicoccaceae</taxon>
        <taxon>Granulosicoccus</taxon>
    </lineage>
</organism>
<dbReference type="GO" id="GO:0030145">
    <property type="term" value="F:manganese ion binding"/>
    <property type="evidence" value="ECO:0007669"/>
    <property type="project" value="UniProtKB-UniRule"/>
</dbReference>
<dbReference type="EC" id="3.5.4.25" evidence="18"/>
<keyword evidence="22" id="KW-1185">Reference proteome</keyword>
<evidence type="ECO:0000256" key="5">
    <source>
        <dbReference type="ARBA" id="ARBA00004904"/>
    </source>
</evidence>
<feature type="binding site" evidence="19">
    <location>
        <begin position="30"/>
        <end position="31"/>
    </location>
    <ligand>
        <name>D-ribulose 5-phosphate</name>
        <dbReference type="ChEBI" id="CHEBI:58121"/>
    </ligand>
</feature>
<feature type="domain" description="GTP cyclohydrolase II" evidence="20">
    <location>
        <begin position="235"/>
        <end position="394"/>
    </location>
</feature>
<feature type="binding site" evidence="18">
    <location>
        <position position="290"/>
    </location>
    <ligand>
        <name>Zn(2+)</name>
        <dbReference type="ChEBI" id="CHEBI:29105"/>
        <note>catalytic</note>
    </ligand>
</feature>
<dbReference type="HAMAP" id="MF_00180">
    <property type="entry name" value="RibB"/>
    <property type="match status" value="1"/>
</dbReference>
<evidence type="ECO:0000313" key="21">
    <source>
        <dbReference type="EMBL" id="ASJ74665.1"/>
    </source>
</evidence>
<dbReference type="PIRSF" id="PIRSF001259">
    <property type="entry name" value="RibA"/>
    <property type="match status" value="1"/>
</dbReference>
<evidence type="ECO:0000256" key="14">
    <source>
        <dbReference type="ARBA" id="ARBA00023134"/>
    </source>
</evidence>
<dbReference type="GO" id="GO:0009231">
    <property type="term" value="P:riboflavin biosynthetic process"/>
    <property type="evidence" value="ECO:0007669"/>
    <property type="project" value="UniProtKB-UniRule"/>
</dbReference>
<evidence type="ECO:0000256" key="16">
    <source>
        <dbReference type="ARBA" id="ARBA00023239"/>
    </source>
</evidence>
<evidence type="ECO:0000256" key="12">
    <source>
        <dbReference type="ARBA" id="ARBA00022833"/>
    </source>
</evidence>
<feature type="binding site" evidence="18">
    <location>
        <position position="379"/>
    </location>
    <ligand>
        <name>GTP</name>
        <dbReference type="ChEBI" id="CHEBI:37565"/>
    </ligand>
</feature>
<dbReference type="GO" id="GO:0008686">
    <property type="term" value="F:3,4-dihydroxy-2-butanone-4-phosphate synthase activity"/>
    <property type="evidence" value="ECO:0007669"/>
    <property type="project" value="UniProtKB-UniRule"/>
</dbReference>
<evidence type="ECO:0000256" key="19">
    <source>
        <dbReference type="HAMAP-Rule" id="MF_00180"/>
    </source>
</evidence>
<dbReference type="InterPro" id="IPR036144">
    <property type="entry name" value="RibA-like_sf"/>
</dbReference>
<dbReference type="Pfam" id="PF00926">
    <property type="entry name" value="DHBP_synthase"/>
    <property type="match status" value="1"/>
</dbReference>
<evidence type="ECO:0000259" key="20">
    <source>
        <dbReference type="Pfam" id="PF00925"/>
    </source>
</evidence>
<dbReference type="Proteomes" id="UP000250079">
    <property type="component" value="Chromosome"/>
</dbReference>
<dbReference type="HAMAP" id="MF_00179">
    <property type="entry name" value="RibA"/>
    <property type="match status" value="1"/>
</dbReference>
<comment type="subunit">
    <text evidence="19">Homodimer.</text>
</comment>
<comment type="similarity">
    <text evidence="19">Belongs to the DHBP synthase family.</text>
</comment>
<comment type="similarity">
    <text evidence="6">In the N-terminal section; belongs to the DHBP synthase family.</text>
</comment>
<keyword evidence="9 19" id="KW-0479">Metal-binding</keyword>
<evidence type="ECO:0000256" key="18">
    <source>
        <dbReference type="HAMAP-Rule" id="MF_00179"/>
    </source>
</evidence>
<dbReference type="InterPro" id="IPR000926">
    <property type="entry name" value="RibA"/>
</dbReference>
<dbReference type="Gene3D" id="3.40.50.10990">
    <property type="entry name" value="GTP cyclohydrolase II"/>
    <property type="match status" value="1"/>
</dbReference>
<dbReference type="GO" id="GO:0008270">
    <property type="term" value="F:zinc ion binding"/>
    <property type="evidence" value="ECO:0007669"/>
    <property type="project" value="UniProtKB-UniRule"/>
</dbReference>
<dbReference type="EMBL" id="CP018632">
    <property type="protein sequence ID" value="ASJ74665.1"/>
    <property type="molecule type" value="Genomic_DNA"/>
</dbReference>
<feature type="active site" description="Proton acceptor" evidence="18">
    <location>
        <position position="351"/>
    </location>
</feature>
<accession>A0A2Z2NVV8</accession>